<gene>
    <name evidence="1" type="ORF">O0I10_000636</name>
</gene>
<dbReference type="EMBL" id="JARTCD010000002">
    <property type="protein sequence ID" value="KAJ8663397.1"/>
    <property type="molecule type" value="Genomic_DNA"/>
</dbReference>
<sequence length="110" mass="12017">MPTPDDDIVKAVIEMLQEKSMVSTVSPVRLVRSPELVPKSMSELLDRRCSTDMNAMGPHAMSQAERVYSELKNTSKGRVIGIIGSGIGYRHPVLGKRRFGKGCKVATGDD</sequence>
<evidence type="ECO:0000313" key="1">
    <source>
        <dbReference type="EMBL" id="KAJ8663397.1"/>
    </source>
</evidence>
<organism evidence="1 2">
    <name type="scientific">Lichtheimia ornata</name>
    <dbReference type="NCBI Taxonomy" id="688661"/>
    <lineage>
        <taxon>Eukaryota</taxon>
        <taxon>Fungi</taxon>
        <taxon>Fungi incertae sedis</taxon>
        <taxon>Mucoromycota</taxon>
        <taxon>Mucoromycotina</taxon>
        <taxon>Mucoromycetes</taxon>
        <taxon>Mucorales</taxon>
        <taxon>Lichtheimiaceae</taxon>
        <taxon>Lichtheimia</taxon>
    </lineage>
</organism>
<dbReference type="RefSeq" id="XP_058348309.1">
    <property type="nucleotide sequence ID" value="XM_058480745.1"/>
</dbReference>
<evidence type="ECO:0000313" key="2">
    <source>
        <dbReference type="Proteomes" id="UP001234581"/>
    </source>
</evidence>
<dbReference type="Proteomes" id="UP001234581">
    <property type="component" value="Unassembled WGS sequence"/>
</dbReference>
<reference evidence="1 2" key="1">
    <citation type="submission" date="2023-03" db="EMBL/GenBank/DDBJ databases">
        <title>Genome sequence of Lichtheimia ornata CBS 291.66.</title>
        <authorList>
            <person name="Mohabir J.T."/>
            <person name="Shea T.P."/>
            <person name="Kurbessoian T."/>
            <person name="Berby B."/>
            <person name="Fontaine J."/>
            <person name="Livny J."/>
            <person name="Gnirke A."/>
            <person name="Stajich J.E."/>
            <person name="Cuomo C.A."/>
        </authorList>
    </citation>
    <scope>NUCLEOTIDE SEQUENCE [LARGE SCALE GENOMIC DNA]</scope>
    <source>
        <strain evidence="1">CBS 291.66</strain>
    </source>
</reference>
<dbReference type="AlphaFoldDB" id="A0AAD7Y418"/>
<dbReference type="GeneID" id="83208058"/>
<comment type="caution">
    <text evidence="1">The sequence shown here is derived from an EMBL/GenBank/DDBJ whole genome shotgun (WGS) entry which is preliminary data.</text>
</comment>
<name>A0AAD7Y418_9FUNG</name>
<protein>
    <submittedName>
        <fullName evidence="1">Uncharacterized protein</fullName>
    </submittedName>
</protein>
<proteinExistence type="predicted"/>
<keyword evidence="2" id="KW-1185">Reference proteome</keyword>
<accession>A0AAD7Y418</accession>